<dbReference type="Proteomes" id="UP000007967">
    <property type="component" value="Chromosome"/>
</dbReference>
<dbReference type="PANTHER" id="PTHR42715:SF10">
    <property type="entry name" value="BETA-GLUCOSIDASE"/>
    <property type="match status" value="1"/>
</dbReference>
<dbReference type="SUPFAM" id="SSF52279">
    <property type="entry name" value="Beta-D-glucan exohydrolase, C-terminal domain"/>
    <property type="match status" value="1"/>
</dbReference>
<dbReference type="SMART" id="SM01217">
    <property type="entry name" value="Fn3_like"/>
    <property type="match status" value="1"/>
</dbReference>
<protein>
    <recommendedName>
        <fullName evidence="5">Exo-alpha-(1-&gt;6)-L-arabinopyranosidase</fullName>
    </recommendedName>
</protein>
<dbReference type="AlphaFoldDB" id="D2PKQ4"/>
<keyword evidence="2 6" id="KW-0378">Hydrolase</keyword>
<evidence type="ECO:0000256" key="4">
    <source>
        <dbReference type="ARBA" id="ARBA00058905"/>
    </source>
</evidence>
<dbReference type="PRINTS" id="PR00133">
    <property type="entry name" value="GLHYDRLASE3"/>
</dbReference>
<dbReference type="InterPro" id="IPR026891">
    <property type="entry name" value="Fn3-like"/>
</dbReference>
<dbReference type="Pfam" id="PF01915">
    <property type="entry name" value="Glyco_hydro_3_C"/>
    <property type="match status" value="1"/>
</dbReference>
<organism evidence="8 9">
    <name type="scientific">Kribbella flavida (strain DSM 17836 / JCM 10339 / NBRC 14399)</name>
    <dbReference type="NCBI Taxonomy" id="479435"/>
    <lineage>
        <taxon>Bacteria</taxon>
        <taxon>Bacillati</taxon>
        <taxon>Actinomycetota</taxon>
        <taxon>Actinomycetes</taxon>
        <taxon>Propionibacteriales</taxon>
        <taxon>Kribbellaceae</taxon>
        <taxon>Kribbella</taxon>
    </lineage>
</organism>
<evidence type="ECO:0000256" key="6">
    <source>
        <dbReference type="RuleBase" id="RU361161"/>
    </source>
</evidence>
<dbReference type="GO" id="GO:0005975">
    <property type="term" value="P:carbohydrate metabolic process"/>
    <property type="evidence" value="ECO:0007669"/>
    <property type="project" value="InterPro"/>
</dbReference>
<dbReference type="RefSeq" id="WP_012920927.1">
    <property type="nucleotide sequence ID" value="NC_013729.1"/>
</dbReference>
<dbReference type="InterPro" id="IPR036881">
    <property type="entry name" value="Glyco_hydro_3_C_sf"/>
</dbReference>
<dbReference type="PROSITE" id="PS00775">
    <property type="entry name" value="GLYCOSYL_HYDROL_F3"/>
    <property type="match status" value="1"/>
</dbReference>
<dbReference type="OrthoDB" id="9803863at2"/>
<dbReference type="KEGG" id="kfl:Kfla_3310"/>
<dbReference type="PANTHER" id="PTHR42715">
    <property type="entry name" value="BETA-GLUCOSIDASE"/>
    <property type="match status" value="1"/>
</dbReference>
<keyword evidence="3" id="KW-0119">Carbohydrate metabolism</keyword>
<gene>
    <name evidence="8" type="ordered locus">Kfla_3310</name>
</gene>
<dbReference type="FunFam" id="2.60.40.10:FF:000495">
    <property type="entry name" value="Periplasmic beta-glucosidase"/>
    <property type="match status" value="1"/>
</dbReference>
<comment type="similarity">
    <text evidence="1 6">Belongs to the glycosyl hydrolase 3 family.</text>
</comment>
<evidence type="ECO:0000313" key="8">
    <source>
        <dbReference type="EMBL" id="ADB32371.1"/>
    </source>
</evidence>
<dbReference type="SUPFAM" id="SSF51445">
    <property type="entry name" value="(Trans)glycosidases"/>
    <property type="match status" value="1"/>
</dbReference>
<dbReference type="EMBL" id="CP001736">
    <property type="protein sequence ID" value="ADB32371.1"/>
    <property type="molecule type" value="Genomic_DNA"/>
</dbReference>
<dbReference type="InterPro" id="IPR017853">
    <property type="entry name" value="GH"/>
</dbReference>
<dbReference type="InterPro" id="IPR019800">
    <property type="entry name" value="Glyco_hydro_3_AS"/>
</dbReference>
<keyword evidence="6" id="KW-0326">Glycosidase</keyword>
<dbReference type="InterPro" id="IPR001764">
    <property type="entry name" value="Glyco_hydro_3_N"/>
</dbReference>
<reference evidence="9" key="1">
    <citation type="submission" date="2009-09" db="EMBL/GenBank/DDBJ databases">
        <title>The complete genome of Kribbella flavida DSM 17836.</title>
        <authorList>
            <consortium name="US DOE Joint Genome Institute (JGI-PGF)"/>
            <person name="Lucas S."/>
            <person name="Copeland A."/>
            <person name="Lapidus A."/>
            <person name="Glavina del Rio T."/>
            <person name="Dalin E."/>
            <person name="Tice H."/>
            <person name="Bruce D."/>
            <person name="Goodwin L."/>
            <person name="Pitluck S."/>
            <person name="Kyrpides N."/>
            <person name="Mavromatis K."/>
            <person name="Ivanova N."/>
            <person name="Saunders E."/>
            <person name="Brettin T."/>
            <person name="Detter J.C."/>
            <person name="Han C."/>
            <person name="Larimer F."/>
            <person name="Land M."/>
            <person name="Hauser L."/>
            <person name="Markowitz V."/>
            <person name="Cheng J.-F."/>
            <person name="Hugenholtz P."/>
            <person name="Woyke T."/>
            <person name="Wu D."/>
            <person name="Pukall R."/>
            <person name="Klenk H.-P."/>
            <person name="Eisen J.A."/>
        </authorList>
    </citation>
    <scope>NUCLEOTIDE SEQUENCE [LARGE SCALE GENOMIC DNA]</scope>
    <source>
        <strain evidence="9">DSM 17836 / JCM 10339 / NBRC 14399</strain>
    </source>
</reference>
<evidence type="ECO:0000256" key="3">
    <source>
        <dbReference type="ARBA" id="ARBA00023277"/>
    </source>
</evidence>
<dbReference type="Gene3D" id="2.60.40.10">
    <property type="entry name" value="Immunoglobulins"/>
    <property type="match status" value="1"/>
</dbReference>
<dbReference type="HOGENOM" id="CLU_004542_4_1_11"/>
<dbReference type="InterPro" id="IPR002772">
    <property type="entry name" value="Glyco_hydro_3_C"/>
</dbReference>
<dbReference type="CAZy" id="GH3">
    <property type="family name" value="Glycoside Hydrolase Family 3"/>
</dbReference>
<comment type="function">
    <text evidence="4">Catalyzes the hydrolysis of a non-reducing terminal alpha-L-arabinopyranosidic linkage in ginsenoside Rb2 (alpha-L-arabinopyranosyl-(1-&gt;6)-alpha-D-glucopyranosyl) to release alpha-D-glucopyranosyl (Rd). It is not able to hydrolyze alpha-L-arabinofuranosyl-(1-&gt;6)-alpha-D-glucopyranosyl (Rc).</text>
</comment>
<evidence type="ECO:0000256" key="1">
    <source>
        <dbReference type="ARBA" id="ARBA00005336"/>
    </source>
</evidence>
<evidence type="ECO:0000256" key="2">
    <source>
        <dbReference type="ARBA" id="ARBA00022801"/>
    </source>
</evidence>
<evidence type="ECO:0000256" key="5">
    <source>
        <dbReference type="ARBA" id="ARBA00074219"/>
    </source>
</evidence>
<dbReference type="Gene3D" id="3.40.50.1700">
    <property type="entry name" value="Glycoside hydrolase family 3 C-terminal domain"/>
    <property type="match status" value="1"/>
</dbReference>
<keyword evidence="9" id="KW-1185">Reference proteome</keyword>
<dbReference type="GO" id="GO:0008422">
    <property type="term" value="F:beta-glucosidase activity"/>
    <property type="evidence" value="ECO:0007669"/>
    <property type="project" value="UniProtKB-ARBA"/>
</dbReference>
<proteinExistence type="inferred from homology"/>
<dbReference type="InterPro" id="IPR036962">
    <property type="entry name" value="Glyco_hydro_3_N_sf"/>
</dbReference>
<dbReference type="Gene3D" id="3.20.20.300">
    <property type="entry name" value="Glycoside hydrolase, family 3, N-terminal domain"/>
    <property type="match status" value="1"/>
</dbReference>
<dbReference type="InterPro" id="IPR050288">
    <property type="entry name" value="Cellulose_deg_GH3"/>
</dbReference>
<accession>D2PKQ4</accession>
<dbReference type="STRING" id="479435.Kfla_3310"/>
<name>D2PKQ4_KRIFD</name>
<sequence length="773" mass="80998">MTAGTRTGEVLGRLSLAEKAALCLGSDFWHTAPVGRAGVPAIMLADGPHGLRRQPDEGDHVGIGGSLPATCFPTASALGSSWDPELVERVGAAIGAEARAQGVSVVLGPGINIKRSPLCGRNFEYLSEDPLVSGVLGAALVEGLQSQGVGASVKHFAANNQETDRLRVSADVDERALREIYLAGFERVVTSARPWTVMCSYNKLNGVYASQNRWLLTDVLRDEWGFDGLVMSDWGAVHDRVAALAAGLDLEMPPKLGISDAQIVAAVENGSLDEAVLDEAVLRVLRLVERASPAALAGAGTALGSFDVESHHALARAAAADSLVLLRNDDAILPLHPADGGVVAVIGEFARTARYQGAGSSQVNPTRVETALDELRAALPSGVEVAFAPGFTIAGQQGNEGAADAGREDLLAAEAVELAVRAGTVVAFLGLPAVDESEGFDRTHIDLPANQLALLPRLAAANPHLVVVLSNGSAVRVSTWEEHAPAIVECWLAGQAAGGAVADVLLGKVNPSGRLAETIPHRLEDTPSYLNFPGEDGHVRYGEGVFVGYRGHDAIGQDVSYPFGHGLSYTTFGYSDLTAALTGRAEDGDLRITVTCSVTNTGDRPGKEVVQLYVGDPVARVRRPVRELKAFAKLQLDPGESRPVTFDLTARDLSYWSAKYGGWVLEGGDFELAVGASSRDLRLRTTLDVPAPPLHPRLGPMATLEEWLDHPAGGPALRAAVGVDAHGNAQGILAAPELLKMIGNFPISSIAGFPGLGLDQQSLADLLATVAKK</sequence>
<dbReference type="Pfam" id="PF00933">
    <property type="entry name" value="Glyco_hydro_3"/>
    <property type="match status" value="1"/>
</dbReference>
<dbReference type="eggNOG" id="COG1472">
    <property type="taxonomic scope" value="Bacteria"/>
</dbReference>
<evidence type="ECO:0000313" key="9">
    <source>
        <dbReference type="Proteomes" id="UP000007967"/>
    </source>
</evidence>
<dbReference type="InterPro" id="IPR013783">
    <property type="entry name" value="Ig-like_fold"/>
</dbReference>
<reference evidence="8 9" key="2">
    <citation type="journal article" date="2010" name="Stand. Genomic Sci.">
        <title>Complete genome sequence of Kribbella flavida type strain (IFO 14399).</title>
        <authorList>
            <person name="Pukall R."/>
            <person name="Lapidus A."/>
            <person name="Glavina Del Rio T."/>
            <person name="Copeland A."/>
            <person name="Tice H."/>
            <person name="Cheng J.-F."/>
            <person name="Lucas S."/>
            <person name="Chen F."/>
            <person name="Nolan M."/>
            <person name="LaButti K."/>
            <person name="Pati A."/>
            <person name="Ivanova N."/>
            <person name="Mavrommatis K."/>
            <person name="Mikhailova N."/>
            <person name="Pitluck S."/>
            <person name="Bruce D."/>
            <person name="Goodwin L."/>
            <person name="Land M."/>
            <person name="Hauser L."/>
            <person name="Chang Y.-J."/>
            <person name="Jeffries C.D."/>
            <person name="Chen A."/>
            <person name="Palaniappan K."/>
            <person name="Chain P."/>
            <person name="Rohde M."/>
            <person name="Goeker M."/>
            <person name="Bristow J."/>
            <person name="Eisen J.A."/>
            <person name="Markowitz V."/>
            <person name="Hugenholtz P."/>
            <person name="Kyrpides N.C."/>
            <person name="Klenk H.-P."/>
            <person name="Brettin T."/>
        </authorList>
    </citation>
    <scope>NUCLEOTIDE SEQUENCE [LARGE SCALE GENOMIC DNA]</scope>
    <source>
        <strain evidence="9">DSM 17836 / JCM 10339 / NBRC 14399</strain>
    </source>
</reference>
<dbReference type="Pfam" id="PF14310">
    <property type="entry name" value="Fn3-like"/>
    <property type="match status" value="1"/>
</dbReference>
<evidence type="ECO:0000259" key="7">
    <source>
        <dbReference type="SMART" id="SM01217"/>
    </source>
</evidence>
<feature type="domain" description="Fibronectin type III-like" evidence="7">
    <location>
        <begin position="608"/>
        <end position="678"/>
    </location>
</feature>